<sequence length="494" mass="54755">MYTGPVNAIDVAATIANLPKCEYTPEDCPTAVWWDNPLDENSTRVCMACVVFTEGCGVIGQEDVDFVALNGTDAYSTQCYLGNKDIEEDVKGRVSIMQRAVEKAYEVASQDKDTLKIFVAPEFFWRGPMGSYPFDSIDNPGVEGEFNAINEIGRALEGIIQQEKFSDWMFLFGTIIASKETTLETPEDGDSKRAIEKNGKMFQFLNFAPLYKGFDPAKTNSDGMKFIVPKIEVSTMDFLTEDRAPNPKDEGYYDNVLLNEILDSLQEDGYNLIEQSWFYMNDIAMSVEICVDHADELAKSMLLDPNVTMVPSGGFGEYRELLKPEGAQISLVSSAGMSIKKNSLVLESGGTIFLQDGLGVQLSQEQSCEFDESGGKMEGKWFCSERSYSAHQVYASVGEAEAALRGLFYIRNNTLPEIHLFKPLDIISLGGDDAISDPHIDNNHTIGDMNVTSNDTSSVTNISMKQLLESKRARLFNRLIPYTSVVSALIPSRL</sequence>
<dbReference type="EMBL" id="JATAAI010000032">
    <property type="protein sequence ID" value="KAK1735729.1"/>
    <property type="molecule type" value="Genomic_DNA"/>
</dbReference>
<reference evidence="1" key="1">
    <citation type="submission" date="2023-06" db="EMBL/GenBank/DDBJ databases">
        <title>Survivors Of The Sea: Transcriptome response of Skeletonema marinoi to long-term dormancy.</title>
        <authorList>
            <person name="Pinder M.I.M."/>
            <person name="Kourtchenko O."/>
            <person name="Robertson E.K."/>
            <person name="Larsson T."/>
            <person name="Maumus F."/>
            <person name="Osuna-Cruz C.M."/>
            <person name="Vancaester E."/>
            <person name="Stenow R."/>
            <person name="Vandepoele K."/>
            <person name="Ploug H."/>
            <person name="Bruchert V."/>
            <person name="Godhe A."/>
            <person name="Topel M."/>
        </authorList>
    </citation>
    <scope>NUCLEOTIDE SEQUENCE</scope>
    <source>
        <strain evidence="1">R05AC</strain>
    </source>
</reference>
<keyword evidence="2" id="KW-1185">Reference proteome</keyword>
<organism evidence="1 2">
    <name type="scientific">Skeletonema marinoi</name>
    <dbReference type="NCBI Taxonomy" id="267567"/>
    <lineage>
        <taxon>Eukaryota</taxon>
        <taxon>Sar</taxon>
        <taxon>Stramenopiles</taxon>
        <taxon>Ochrophyta</taxon>
        <taxon>Bacillariophyta</taxon>
        <taxon>Coscinodiscophyceae</taxon>
        <taxon>Thalassiosirophycidae</taxon>
        <taxon>Thalassiosirales</taxon>
        <taxon>Skeletonemataceae</taxon>
        <taxon>Skeletonema</taxon>
        <taxon>Skeletonema marinoi-dohrnii complex</taxon>
    </lineage>
</organism>
<evidence type="ECO:0000313" key="2">
    <source>
        <dbReference type="Proteomes" id="UP001224775"/>
    </source>
</evidence>
<name>A0AAD8XXK3_9STRA</name>
<dbReference type="Proteomes" id="UP001224775">
    <property type="component" value="Unassembled WGS sequence"/>
</dbReference>
<accession>A0AAD8XXK3</accession>
<gene>
    <name evidence="1" type="ORF">QTG54_013435</name>
</gene>
<proteinExistence type="predicted"/>
<comment type="caution">
    <text evidence="1">The sequence shown here is derived from an EMBL/GenBank/DDBJ whole genome shotgun (WGS) entry which is preliminary data.</text>
</comment>
<protein>
    <submittedName>
        <fullName evidence="1">Uncharacterized protein</fullName>
    </submittedName>
</protein>
<evidence type="ECO:0000313" key="1">
    <source>
        <dbReference type="EMBL" id="KAK1735729.1"/>
    </source>
</evidence>
<dbReference type="AlphaFoldDB" id="A0AAD8XXK3"/>